<dbReference type="FunFam" id="3.30.420.10:FF:000032">
    <property type="entry name" value="Retrovirus-related Pol polyprotein from transposon 297-like Protein"/>
    <property type="match status" value="1"/>
</dbReference>
<dbReference type="InterPro" id="IPR041588">
    <property type="entry name" value="Integrase_H2C2"/>
</dbReference>
<name>A0A4C1WWU9_EUMVA</name>
<sequence length="451" mass="50531">MTADDCPRTGRLFYFSTIDLVKAYNQIPVNPDDIAKTAITTPFGLYEFPYMTFGLRNAGQTFQRFVDEMLRGLDFTRFIPNAAHYQAPLNALLTGSAKGSHPVDITGELSQAFEACKEGKDNVVADTLSRVEEIVQPIDSNQLALAQQSDTELKQLVEAFESLHSLSHPGTNATAKLVSDRYVWPGVRRDSREWVRTCLACQRSKITRHVTTPLGTFKLPAARFRFIHIDLIGPLPISQGYRYCLTAIDRFTRWPEAFPIADITAETVAKALINGWISRFGCPIDVVTDRGAQFESALFKSLAQIAGFQHRRTTAYHPSCNGLVERFHRQLKAAIVCHENANWVESLPLVLLGIRSALKEDLQTTSAELLYGEPLRLPGEFLDEKVDFDYTVDLTEFMSRLHSIVRNLRPSPASRHSSKRATFIFKDLATCSHVFLRDCTVGGSLKAARTL</sequence>
<feature type="domain" description="Integrase catalytic" evidence="9">
    <location>
        <begin position="216"/>
        <end position="386"/>
    </location>
</feature>
<keyword evidence="7" id="KW-0378">Hydrolase</keyword>
<dbReference type="InterPro" id="IPR050951">
    <property type="entry name" value="Retrovirus_Pol_polyprotein"/>
</dbReference>
<dbReference type="AlphaFoldDB" id="A0A4C1WWU9"/>
<evidence type="ECO:0000256" key="1">
    <source>
        <dbReference type="ARBA" id="ARBA00012493"/>
    </source>
</evidence>
<dbReference type="STRING" id="151549.A0A4C1WWU9"/>
<organism evidence="10 11">
    <name type="scientific">Eumeta variegata</name>
    <name type="common">Bagworm moth</name>
    <name type="synonym">Eumeta japonica</name>
    <dbReference type="NCBI Taxonomy" id="151549"/>
    <lineage>
        <taxon>Eukaryota</taxon>
        <taxon>Metazoa</taxon>
        <taxon>Ecdysozoa</taxon>
        <taxon>Arthropoda</taxon>
        <taxon>Hexapoda</taxon>
        <taxon>Insecta</taxon>
        <taxon>Pterygota</taxon>
        <taxon>Neoptera</taxon>
        <taxon>Endopterygota</taxon>
        <taxon>Lepidoptera</taxon>
        <taxon>Glossata</taxon>
        <taxon>Ditrysia</taxon>
        <taxon>Tineoidea</taxon>
        <taxon>Psychidae</taxon>
        <taxon>Oiketicinae</taxon>
        <taxon>Eumeta</taxon>
    </lineage>
</organism>
<dbReference type="GO" id="GO:0015074">
    <property type="term" value="P:DNA integration"/>
    <property type="evidence" value="ECO:0007669"/>
    <property type="project" value="InterPro"/>
</dbReference>
<dbReference type="Gene3D" id="1.10.340.70">
    <property type="match status" value="1"/>
</dbReference>
<evidence type="ECO:0000256" key="4">
    <source>
        <dbReference type="ARBA" id="ARBA00022695"/>
    </source>
</evidence>
<dbReference type="InterPro" id="IPR043502">
    <property type="entry name" value="DNA/RNA_pol_sf"/>
</dbReference>
<dbReference type="Pfam" id="PF00665">
    <property type="entry name" value="rve"/>
    <property type="match status" value="1"/>
</dbReference>
<dbReference type="Gene3D" id="3.30.420.10">
    <property type="entry name" value="Ribonuclease H-like superfamily/Ribonuclease H"/>
    <property type="match status" value="1"/>
</dbReference>
<keyword evidence="5" id="KW-0540">Nuclease</keyword>
<proteinExistence type="predicted"/>
<keyword evidence="8" id="KW-0695">RNA-directed DNA polymerase</keyword>
<keyword evidence="3" id="KW-0808">Transferase</keyword>
<dbReference type="Proteomes" id="UP000299102">
    <property type="component" value="Unassembled WGS sequence"/>
</dbReference>
<dbReference type="GO" id="GO:0042575">
    <property type="term" value="C:DNA polymerase complex"/>
    <property type="evidence" value="ECO:0007669"/>
    <property type="project" value="UniProtKB-ARBA"/>
</dbReference>
<accession>A0A4C1WWU9</accession>
<dbReference type="InterPro" id="IPR000477">
    <property type="entry name" value="RT_dom"/>
</dbReference>
<dbReference type="GO" id="GO:0003964">
    <property type="term" value="F:RNA-directed DNA polymerase activity"/>
    <property type="evidence" value="ECO:0007669"/>
    <property type="project" value="UniProtKB-KW"/>
</dbReference>
<evidence type="ECO:0000256" key="3">
    <source>
        <dbReference type="ARBA" id="ARBA00022679"/>
    </source>
</evidence>
<protein>
    <recommendedName>
        <fullName evidence="1">RNA-directed DNA polymerase</fullName>
        <ecNumber evidence="1">2.7.7.49</ecNumber>
    </recommendedName>
</protein>
<evidence type="ECO:0000256" key="7">
    <source>
        <dbReference type="ARBA" id="ARBA00022801"/>
    </source>
</evidence>
<keyword evidence="4" id="KW-0548">Nucleotidyltransferase</keyword>
<dbReference type="GO" id="GO:0008233">
    <property type="term" value="F:peptidase activity"/>
    <property type="evidence" value="ECO:0007669"/>
    <property type="project" value="UniProtKB-KW"/>
</dbReference>
<evidence type="ECO:0000256" key="8">
    <source>
        <dbReference type="ARBA" id="ARBA00022918"/>
    </source>
</evidence>
<evidence type="ECO:0000256" key="6">
    <source>
        <dbReference type="ARBA" id="ARBA00022759"/>
    </source>
</evidence>
<evidence type="ECO:0000313" key="10">
    <source>
        <dbReference type="EMBL" id="GBP55383.1"/>
    </source>
</evidence>
<dbReference type="InterPro" id="IPR001584">
    <property type="entry name" value="Integrase_cat-core"/>
</dbReference>
<dbReference type="EMBL" id="BGZK01000667">
    <property type="protein sequence ID" value="GBP55383.1"/>
    <property type="molecule type" value="Genomic_DNA"/>
</dbReference>
<evidence type="ECO:0000256" key="5">
    <source>
        <dbReference type="ARBA" id="ARBA00022722"/>
    </source>
</evidence>
<dbReference type="Pfam" id="PF17921">
    <property type="entry name" value="Integrase_H2C2"/>
    <property type="match status" value="1"/>
</dbReference>
<dbReference type="GO" id="GO:0006508">
    <property type="term" value="P:proteolysis"/>
    <property type="evidence" value="ECO:0007669"/>
    <property type="project" value="UniProtKB-KW"/>
</dbReference>
<evidence type="ECO:0000256" key="2">
    <source>
        <dbReference type="ARBA" id="ARBA00022670"/>
    </source>
</evidence>
<dbReference type="GO" id="GO:0003676">
    <property type="term" value="F:nucleic acid binding"/>
    <property type="evidence" value="ECO:0007669"/>
    <property type="project" value="InterPro"/>
</dbReference>
<dbReference type="PROSITE" id="PS50994">
    <property type="entry name" value="INTEGRASE"/>
    <property type="match status" value="1"/>
</dbReference>
<evidence type="ECO:0000259" key="9">
    <source>
        <dbReference type="PROSITE" id="PS50994"/>
    </source>
</evidence>
<dbReference type="InterPro" id="IPR012337">
    <property type="entry name" value="RNaseH-like_sf"/>
</dbReference>
<dbReference type="PANTHER" id="PTHR37984">
    <property type="entry name" value="PROTEIN CBG26694"/>
    <property type="match status" value="1"/>
</dbReference>
<keyword evidence="11" id="KW-1185">Reference proteome</keyword>
<dbReference type="Pfam" id="PF00078">
    <property type="entry name" value="RVT_1"/>
    <property type="match status" value="1"/>
</dbReference>
<keyword evidence="6" id="KW-0255">Endonuclease</keyword>
<dbReference type="GO" id="GO:0004519">
    <property type="term" value="F:endonuclease activity"/>
    <property type="evidence" value="ECO:0007669"/>
    <property type="project" value="UniProtKB-KW"/>
</dbReference>
<dbReference type="InterPro" id="IPR036397">
    <property type="entry name" value="RNaseH_sf"/>
</dbReference>
<gene>
    <name evidence="10" type="ORF">EVAR_45705_1</name>
</gene>
<dbReference type="Gene3D" id="3.10.10.10">
    <property type="entry name" value="HIV Type 1 Reverse Transcriptase, subunit A, domain 1"/>
    <property type="match status" value="1"/>
</dbReference>
<dbReference type="FunFam" id="3.10.10.10:FF:000007">
    <property type="entry name" value="Retrovirus-related Pol polyprotein from transposon 17.6-like Protein"/>
    <property type="match status" value="1"/>
</dbReference>
<evidence type="ECO:0000313" key="11">
    <source>
        <dbReference type="Proteomes" id="UP000299102"/>
    </source>
</evidence>
<reference evidence="10 11" key="1">
    <citation type="journal article" date="2019" name="Commun. Biol.">
        <title>The bagworm genome reveals a unique fibroin gene that provides high tensile strength.</title>
        <authorList>
            <person name="Kono N."/>
            <person name="Nakamura H."/>
            <person name="Ohtoshi R."/>
            <person name="Tomita M."/>
            <person name="Numata K."/>
            <person name="Arakawa K."/>
        </authorList>
    </citation>
    <scope>NUCLEOTIDE SEQUENCE [LARGE SCALE GENOMIC DNA]</scope>
</reference>
<dbReference type="PANTHER" id="PTHR37984:SF15">
    <property type="entry name" value="INTEGRASE CATALYTIC DOMAIN-CONTAINING PROTEIN"/>
    <property type="match status" value="1"/>
</dbReference>
<keyword evidence="2" id="KW-0645">Protease</keyword>
<dbReference type="SUPFAM" id="SSF56672">
    <property type="entry name" value="DNA/RNA polymerases"/>
    <property type="match status" value="1"/>
</dbReference>
<dbReference type="EC" id="2.7.7.49" evidence="1"/>
<dbReference type="SUPFAM" id="SSF53098">
    <property type="entry name" value="Ribonuclease H-like"/>
    <property type="match status" value="1"/>
</dbReference>
<dbReference type="OrthoDB" id="41323at2759"/>
<comment type="caution">
    <text evidence="10">The sequence shown here is derived from an EMBL/GenBank/DDBJ whole genome shotgun (WGS) entry which is preliminary data.</text>
</comment>